<dbReference type="SMART" id="SM00369">
    <property type="entry name" value="LRR_TYP"/>
    <property type="match status" value="6"/>
</dbReference>
<evidence type="ECO:0000313" key="14">
    <source>
        <dbReference type="EMBL" id="KAK1364348.1"/>
    </source>
</evidence>
<dbReference type="Pfam" id="PF00560">
    <property type="entry name" value="LRR_1"/>
    <property type="match status" value="2"/>
</dbReference>
<dbReference type="InterPro" id="IPR013210">
    <property type="entry name" value="LRR_N_plant-typ"/>
</dbReference>
<evidence type="ECO:0000256" key="3">
    <source>
        <dbReference type="ARBA" id="ARBA00022475"/>
    </source>
</evidence>
<keyword evidence="15" id="KW-1185">Reference proteome</keyword>
<keyword evidence="9" id="KW-0472">Membrane</keyword>
<evidence type="ECO:0000256" key="2">
    <source>
        <dbReference type="ARBA" id="ARBA00009592"/>
    </source>
</evidence>
<comment type="caution">
    <text evidence="14">The sequence shown here is derived from an EMBL/GenBank/DDBJ whole genome shotgun (WGS) entry which is preliminary data.</text>
</comment>
<evidence type="ECO:0000256" key="1">
    <source>
        <dbReference type="ARBA" id="ARBA00004251"/>
    </source>
</evidence>
<dbReference type="SMART" id="SM00365">
    <property type="entry name" value="LRR_SD22"/>
    <property type="match status" value="2"/>
</dbReference>
<dbReference type="GO" id="GO:0005886">
    <property type="term" value="C:plasma membrane"/>
    <property type="evidence" value="ECO:0007669"/>
    <property type="project" value="UniProtKB-SubCell"/>
</dbReference>
<reference evidence="14" key="2">
    <citation type="submission" date="2023-05" db="EMBL/GenBank/DDBJ databases">
        <authorList>
            <person name="Schelkunov M.I."/>
        </authorList>
    </citation>
    <scope>NUCLEOTIDE SEQUENCE</scope>
    <source>
        <strain evidence="14">Hsosn_3</strain>
        <tissue evidence="14">Leaf</tissue>
    </source>
</reference>
<proteinExistence type="inferred from homology"/>
<dbReference type="Pfam" id="PF23598">
    <property type="entry name" value="LRR_14"/>
    <property type="match status" value="1"/>
</dbReference>
<comment type="subcellular location">
    <subcellularLocation>
        <location evidence="1">Cell membrane</location>
        <topology evidence="1">Single-pass type I membrane protein</topology>
    </subcellularLocation>
</comment>
<evidence type="ECO:0000256" key="5">
    <source>
        <dbReference type="ARBA" id="ARBA00022692"/>
    </source>
</evidence>
<protein>
    <submittedName>
        <fullName evidence="14">Uncharacterized protein</fullName>
    </submittedName>
</protein>
<organism evidence="14 15">
    <name type="scientific">Heracleum sosnowskyi</name>
    <dbReference type="NCBI Taxonomy" id="360622"/>
    <lineage>
        <taxon>Eukaryota</taxon>
        <taxon>Viridiplantae</taxon>
        <taxon>Streptophyta</taxon>
        <taxon>Embryophyta</taxon>
        <taxon>Tracheophyta</taxon>
        <taxon>Spermatophyta</taxon>
        <taxon>Magnoliopsida</taxon>
        <taxon>eudicotyledons</taxon>
        <taxon>Gunneridae</taxon>
        <taxon>Pentapetalae</taxon>
        <taxon>asterids</taxon>
        <taxon>campanulids</taxon>
        <taxon>Apiales</taxon>
        <taxon>Apiaceae</taxon>
        <taxon>Apioideae</taxon>
        <taxon>apioid superclade</taxon>
        <taxon>Tordylieae</taxon>
        <taxon>Tordyliinae</taxon>
        <taxon>Heracleum</taxon>
    </lineage>
</organism>
<evidence type="ECO:0000256" key="8">
    <source>
        <dbReference type="ARBA" id="ARBA00022989"/>
    </source>
</evidence>
<keyword evidence="7" id="KW-0677">Repeat</keyword>
<dbReference type="GO" id="GO:0051707">
    <property type="term" value="P:response to other organism"/>
    <property type="evidence" value="ECO:0007669"/>
    <property type="project" value="UniProtKB-ARBA"/>
</dbReference>
<feature type="signal peptide" evidence="11">
    <location>
        <begin position="1"/>
        <end position="26"/>
    </location>
</feature>
<evidence type="ECO:0000256" key="6">
    <source>
        <dbReference type="ARBA" id="ARBA00022729"/>
    </source>
</evidence>
<evidence type="ECO:0000256" key="9">
    <source>
        <dbReference type="ARBA" id="ARBA00023136"/>
    </source>
</evidence>
<dbReference type="InterPro" id="IPR046956">
    <property type="entry name" value="RLP23-like"/>
</dbReference>
<name>A0AAD8HDQ5_9APIA</name>
<feature type="domain" description="Leucine-rich repeat-containing N-terminal plant-type" evidence="12">
    <location>
        <begin position="42"/>
        <end position="82"/>
    </location>
</feature>
<dbReference type="InterPro" id="IPR001611">
    <property type="entry name" value="Leu-rich_rpt"/>
</dbReference>
<dbReference type="InterPro" id="IPR032675">
    <property type="entry name" value="LRR_dom_sf"/>
</dbReference>
<evidence type="ECO:0000259" key="13">
    <source>
        <dbReference type="Pfam" id="PF23598"/>
    </source>
</evidence>
<evidence type="ECO:0000256" key="11">
    <source>
        <dbReference type="SAM" id="SignalP"/>
    </source>
</evidence>
<evidence type="ECO:0000256" key="7">
    <source>
        <dbReference type="ARBA" id="ARBA00022737"/>
    </source>
</evidence>
<evidence type="ECO:0000313" key="15">
    <source>
        <dbReference type="Proteomes" id="UP001237642"/>
    </source>
</evidence>
<reference evidence="14" key="1">
    <citation type="submission" date="2023-02" db="EMBL/GenBank/DDBJ databases">
        <title>Genome of toxic invasive species Heracleum sosnowskyi carries increased number of genes despite the absence of recent whole-genome duplications.</title>
        <authorList>
            <person name="Schelkunov M."/>
            <person name="Shtratnikova V."/>
            <person name="Makarenko M."/>
            <person name="Klepikova A."/>
            <person name="Omelchenko D."/>
            <person name="Novikova G."/>
            <person name="Obukhova E."/>
            <person name="Bogdanov V."/>
            <person name="Penin A."/>
            <person name="Logacheva M."/>
        </authorList>
    </citation>
    <scope>NUCLEOTIDE SEQUENCE</scope>
    <source>
        <strain evidence="14">Hsosn_3</strain>
        <tissue evidence="14">Leaf</tissue>
    </source>
</reference>
<dbReference type="PANTHER" id="PTHR48063">
    <property type="entry name" value="LRR RECEPTOR-LIKE KINASE"/>
    <property type="match status" value="1"/>
</dbReference>
<dbReference type="Gene3D" id="3.80.10.10">
    <property type="entry name" value="Ribonuclease Inhibitor"/>
    <property type="match status" value="5"/>
</dbReference>
<dbReference type="PANTHER" id="PTHR48063:SF98">
    <property type="entry name" value="LRR RECEPTOR-LIKE SERINE_THREONINE-PROTEIN KINASE FLS2"/>
    <property type="match status" value="1"/>
</dbReference>
<dbReference type="GO" id="GO:0006952">
    <property type="term" value="P:defense response"/>
    <property type="evidence" value="ECO:0007669"/>
    <property type="project" value="UniProtKB-ARBA"/>
</dbReference>
<feature type="domain" description="Disease resistance R13L4/SHOC-2-like LRR" evidence="13">
    <location>
        <begin position="112"/>
        <end position="196"/>
    </location>
</feature>
<keyword evidence="5" id="KW-0812">Transmembrane</keyword>
<gene>
    <name evidence="14" type="ORF">POM88_039909</name>
</gene>
<dbReference type="Pfam" id="PF08263">
    <property type="entry name" value="LRRNT_2"/>
    <property type="match status" value="1"/>
</dbReference>
<sequence>MIMNAIQFLHVLVVTFLLCMKTTSSGSESLSKDYNTTRCIERERKALLVFKQGLSSARRHDLLELWKDEEEDCCKWKGVICDNHTGHVTRLHLSSLISLCYMNSTSVSISYSLLDLPYLKYLDLSKNCLDGFPGFIGSLKKLVHLDLSDNRIGESIPYHIVNLSYMQYLNLSNNYLNGSIPKFIGSLSSLRYLGNLADVLFGRYPLLQELLVSENHFSGSLPDITLLSSLRKLEVSSNQLSGYLPPVFEHQSALNDFSGSLPNFIGLSSLRLLHLYKNNFSGSLPDFTGCSSFQVLRLDENRLTKWETQSIGLLSSLKELDLSMNTIHNTINEEHLSNLSCLEYIRASFNPPTLKFSSEWLPPFKLRELSLASYNWMHYQGLVLLNLGYNNFFGRIPRSIGYLVSLQTLILRNNKLYGDLPVSIRNCSSLGFVDLGLNKLSGKVPLWIGEYLQQLYALILKSNSKIEVDGEDNEYKRWLYTKALSLDSESDENIPPVTTSACQVMPSHLLLEGS</sequence>
<dbReference type="EMBL" id="JAUIZM010000009">
    <property type="protein sequence ID" value="KAK1364348.1"/>
    <property type="molecule type" value="Genomic_DNA"/>
</dbReference>
<accession>A0AAD8HDQ5</accession>
<evidence type="ECO:0000259" key="12">
    <source>
        <dbReference type="Pfam" id="PF08263"/>
    </source>
</evidence>
<keyword evidence="8" id="KW-1133">Transmembrane helix</keyword>
<dbReference type="InterPro" id="IPR055414">
    <property type="entry name" value="LRR_R13L4/SHOC2-like"/>
</dbReference>
<dbReference type="Proteomes" id="UP001237642">
    <property type="component" value="Unassembled WGS sequence"/>
</dbReference>
<evidence type="ECO:0000256" key="4">
    <source>
        <dbReference type="ARBA" id="ARBA00022614"/>
    </source>
</evidence>
<comment type="similarity">
    <text evidence="2">Belongs to the RLP family.</text>
</comment>
<keyword evidence="4" id="KW-0433">Leucine-rich repeat</keyword>
<dbReference type="SUPFAM" id="SSF52058">
    <property type="entry name" value="L domain-like"/>
    <property type="match status" value="1"/>
</dbReference>
<evidence type="ECO:0000256" key="10">
    <source>
        <dbReference type="ARBA" id="ARBA00023180"/>
    </source>
</evidence>
<feature type="chain" id="PRO_5041920881" evidence="11">
    <location>
        <begin position="27"/>
        <end position="514"/>
    </location>
</feature>
<keyword evidence="10" id="KW-0325">Glycoprotein</keyword>
<dbReference type="Pfam" id="PF13855">
    <property type="entry name" value="LRR_8"/>
    <property type="match status" value="1"/>
</dbReference>
<keyword evidence="3" id="KW-1003">Cell membrane</keyword>
<dbReference type="InterPro" id="IPR003591">
    <property type="entry name" value="Leu-rich_rpt_typical-subtyp"/>
</dbReference>
<keyword evidence="6 11" id="KW-0732">Signal</keyword>
<dbReference type="AlphaFoldDB" id="A0AAD8HDQ5"/>
<dbReference type="PROSITE" id="PS51450">
    <property type="entry name" value="LRR"/>
    <property type="match status" value="1"/>
</dbReference>